<sequence>MDIAFFTVIFAIPYCAHMGFEILIISRLNPCIYLWEDYKNQEQICLRFTLDNSRESYTAATKKQHAQCGARTRDLEITRGLDRQSKSLTLFQL</sequence>
<name>A0A5N7BEH2_9EURO</name>
<evidence type="ECO:0000313" key="2">
    <source>
        <dbReference type="Proteomes" id="UP000326198"/>
    </source>
</evidence>
<dbReference type="EMBL" id="ML736184">
    <property type="protein sequence ID" value="KAE8380181.1"/>
    <property type="molecule type" value="Genomic_DNA"/>
</dbReference>
<reference evidence="1 2" key="1">
    <citation type="submission" date="2019-04" db="EMBL/GenBank/DDBJ databases">
        <title>Friends and foes A comparative genomics studyof 23 Aspergillus species from section Flavi.</title>
        <authorList>
            <consortium name="DOE Joint Genome Institute"/>
            <person name="Kjaerbolling I."/>
            <person name="Vesth T."/>
            <person name="Frisvad J.C."/>
            <person name="Nybo J.L."/>
            <person name="Theobald S."/>
            <person name="Kildgaard S."/>
            <person name="Isbrandt T."/>
            <person name="Kuo A."/>
            <person name="Sato A."/>
            <person name="Lyhne E.K."/>
            <person name="Kogle M.E."/>
            <person name="Wiebenga A."/>
            <person name="Kun R.S."/>
            <person name="Lubbers R.J."/>
            <person name="Makela M.R."/>
            <person name="Barry K."/>
            <person name="Chovatia M."/>
            <person name="Clum A."/>
            <person name="Daum C."/>
            <person name="Haridas S."/>
            <person name="He G."/>
            <person name="LaButti K."/>
            <person name="Lipzen A."/>
            <person name="Mondo S."/>
            <person name="Riley R."/>
            <person name="Salamov A."/>
            <person name="Simmons B.A."/>
            <person name="Magnuson J.K."/>
            <person name="Henrissat B."/>
            <person name="Mortensen U.H."/>
            <person name="Larsen T.O."/>
            <person name="Devries R.P."/>
            <person name="Grigoriev I.V."/>
            <person name="Machida M."/>
            <person name="Baker S.E."/>
            <person name="Andersen M.R."/>
        </authorList>
    </citation>
    <scope>NUCLEOTIDE SEQUENCE [LARGE SCALE GENOMIC DNA]</scope>
    <source>
        <strain evidence="1 2">IBT 29228</strain>
    </source>
</reference>
<dbReference type="Proteomes" id="UP000326198">
    <property type="component" value="Unassembled WGS sequence"/>
</dbReference>
<evidence type="ECO:0000313" key="1">
    <source>
        <dbReference type="EMBL" id="KAE8380181.1"/>
    </source>
</evidence>
<organism evidence="1 2">
    <name type="scientific">Aspergillus bertholletiae</name>
    <dbReference type="NCBI Taxonomy" id="1226010"/>
    <lineage>
        <taxon>Eukaryota</taxon>
        <taxon>Fungi</taxon>
        <taxon>Dikarya</taxon>
        <taxon>Ascomycota</taxon>
        <taxon>Pezizomycotina</taxon>
        <taxon>Eurotiomycetes</taxon>
        <taxon>Eurotiomycetidae</taxon>
        <taxon>Eurotiales</taxon>
        <taxon>Aspergillaceae</taxon>
        <taxon>Aspergillus</taxon>
        <taxon>Aspergillus subgen. Circumdati</taxon>
    </lineage>
</organism>
<keyword evidence="2" id="KW-1185">Reference proteome</keyword>
<proteinExistence type="predicted"/>
<protein>
    <submittedName>
        <fullName evidence="1">Uncharacterized protein</fullName>
    </submittedName>
</protein>
<dbReference type="AlphaFoldDB" id="A0A5N7BEH2"/>
<feature type="non-terminal residue" evidence="1">
    <location>
        <position position="93"/>
    </location>
</feature>
<gene>
    <name evidence="1" type="ORF">BDV26DRAFT_257837</name>
</gene>
<accession>A0A5N7BEH2</accession>